<keyword evidence="3" id="KW-0548">Nucleotidyltransferase</keyword>
<keyword evidence="3" id="KW-0695">RNA-directed DNA polymerase</keyword>
<dbReference type="PROSITE" id="PS50878">
    <property type="entry name" value="RT_POL"/>
    <property type="match status" value="1"/>
</dbReference>
<gene>
    <name evidence="3" type="ORF">JQ615_01200</name>
</gene>
<dbReference type="GO" id="GO:0003964">
    <property type="term" value="F:RNA-directed DNA polymerase activity"/>
    <property type="evidence" value="ECO:0007669"/>
    <property type="project" value="UniProtKB-KW"/>
</dbReference>
<dbReference type="Pfam" id="PF00078">
    <property type="entry name" value="RVT_1"/>
    <property type="match status" value="1"/>
</dbReference>
<evidence type="ECO:0000256" key="1">
    <source>
        <dbReference type="ARBA" id="ARBA00034120"/>
    </source>
</evidence>
<dbReference type="PANTHER" id="PTHR34047">
    <property type="entry name" value="NUCLEAR INTRON MATURASE 1, MITOCHONDRIAL-RELATED"/>
    <property type="match status" value="1"/>
</dbReference>
<reference evidence="4" key="1">
    <citation type="journal article" date="2021" name="ISME J.">
        <title>Evolutionary origin and ecological implication of a unique nif island in free-living Bradyrhizobium lineages.</title>
        <authorList>
            <person name="Tao J."/>
        </authorList>
    </citation>
    <scope>NUCLEOTIDE SEQUENCE [LARGE SCALE GENOMIC DNA]</scope>
    <source>
        <strain evidence="4">SZCCT0434</strain>
    </source>
</reference>
<dbReference type="InterPro" id="IPR000477">
    <property type="entry name" value="RT_dom"/>
</dbReference>
<feature type="domain" description="Reverse transcriptase" evidence="2">
    <location>
        <begin position="1"/>
        <end position="282"/>
    </location>
</feature>
<keyword evidence="3" id="KW-0808">Transferase</keyword>
<dbReference type="Proteomes" id="UP001315278">
    <property type="component" value="Unassembled WGS sequence"/>
</dbReference>
<comment type="caution">
    <text evidence="3">The sequence shown here is derived from an EMBL/GenBank/DDBJ whole genome shotgun (WGS) entry which is preliminary data.</text>
</comment>
<evidence type="ECO:0000313" key="3">
    <source>
        <dbReference type="EMBL" id="MBR0793998.1"/>
    </source>
</evidence>
<dbReference type="PANTHER" id="PTHR34047:SF8">
    <property type="entry name" value="PROTEIN YKFC"/>
    <property type="match status" value="1"/>
</dbReference>
<evidence type="ECO:0000259" key="2">
    <source>
        <dbReference type="PROSITE" id="PS50878"/>
    </source>
</evidence>
<evidence type="ECO:0000313" key="4">
    <source>
        <dbReference type="Proteomes" id="UP001315278"/>
    </source>
</evidence>
<dbReference type="InterPro" id="IPR051083">
    <property type="entry name" value="GrpII_Intron_Splice-Mob/Def"/>
</dbReference>
<sequence length="512" mass="58363">MPNIASATIVWSIEHLLSHGDTDIFPYPLEFRFLADRKSEVADELAKQEIGSYRPMSALESLVPKSRYNFRVAHQLFPIDCVLVTSCVREIGDELERSRLPPDQGPFSYRYAPSDTFAFFAEDCRYGDWLRKQYTRLLFAGDEFAHIIEADISEFYQRIYHHRLENTLLVATTNKPAARFLKQFISDVRARQSFGIPVGGNASRLLAEILLNDTDRALVAEGYEFTRYVDDFRLYLKNGQDPYTALAFLSEHLMTNEGLFLASAKTRVHTLGEYLDKLNMSSGEDTAQADESAAQRLLQEIYDSEDSADAVEALKSEDLIGDLKAELNGEFWDVGRIRVLLRCMKLTKAADAAEFIRGHLRELLPFVKDVVLLIEELVRGGSDLFSGLADEIVKLILDPAAQRLSVTRAWLLELFIRGVIPISYEQAKPLFELKETLDTRQVLVLRGQLSDVNFFRQRKTKIDELNPWVQSAFIYGAHCLPSDEYRAWLGTLKGRLSFPLSDLFCKWADKLV</sequence>
<dbReference type="CDD" id="cd01646">
    <property type="entry name" value="RT_Bac_retron_I"/>
    <property type="match status" value="1"/>
</dbReference>
<keyword evidence="4" id="KW-1185">Reference proteome</keyword>
<comment type="similarity">
    <text evidence="1">Belongs to the bacterial reverse transcriptase family.</text>
</comment>
<organism evidence="3 4">
    <name type="scientific">Bradyrhizobium jicamae</name>
    <dbReference type="NCBI Taxonomy" id="280332"/>
    <lineage>
        <taxon>Bacteria</taxon>
        <taxon>Pseudomonadati</taxon>
        <taxon>Pseudomonadota</taxon>
        <taxon>Alphaproteobacteria</taxon>
        <taxon>Hyphomicrobiales</taxon>
        <taxon>Nitrobacteraceae</taxon>
        <taxon>Bradyrhizobium</taxon>
    </lineage>
</organism>
<proteinExistence type="inferred from homology"/>
<protein>
    <submittedName>
        <fullName evidence="3">RNA-directed DNA polymerase</fullName>
    </submittedName>
</protein>
<name>A0ABS5FB44_9BRAD</name>
<dbReference type="EMBL" id="JAFCJH010000001">
    <property type="protein sequence ID" value="MBR0793998.1"/>
    <property type="molecule type" value="Genomic_DNA"/>
</dbReference>
<dbReference type="RefSeq" id="WP_212491579.1">
    <property type="nucleotide sequence ID" value="NZ_JAFCJH010000001.1"/>
</dbReference>
<accession>A0ABS5FB44</accession>